<dbReference type="InterPro" id="IPR001005">
    <property type="entry name" value="SANT/Myb"/>
</dbReference>
<dbReference type="OMA" id="WTNDEAQ"/>
<dbReference type="InParanoid" id="A0A7N2N1F4"/>
<sequence length="367" mass="41301">MSAPRRIPPPCWTDDETIALISSFNDKWLSRSGSRGSLSASEWEAVATDVTSKSSTQCRHKMEKLRKRYRSEKQKHNHHSFVSSWVLFPLLDDIEARSSSSFSSFPSPVPPKKKKIAQTNDNSDSVPGFGNGISIKTLSDRNSISQALTAKSFSKVGGSFNADREFYRKSRGGSGVESLVGQNLVAPQEIRSRSYSTVTDSCSSKPDFDENVGGFPVRTLGERNLVPPGFEQKNNPVKLGEKFSPEFKYKHKMDYAIDKRGGNSVNSRISPKNLNFEFKDRNVVRKKREVVGSFTAVVSAIKMLGEEYVKVETMKMEMAMEIEKMRMEMELKRNEVILESHKLAVEAFLNAMFDRKKKKVKVVSVDS</sequence>
<dbReference type="InterPro" id="IPR044822">
    <property type="entry name" value="Myb_DNA-bind_4"/>
</dbReference>
<dbReference type="Gramene" id="QL12p008687:mrna">
    <property type="protein sequence ID" value="QL12p008687:mrna:CDS:1"/>
    <property type="gene ID" value="QL12p008687"/>
</dbReference>
<dbReference type="PANTHER" id="PTHR31307:SF43">
    <property type="entry name" value="TRIHELIX TRANSCRIPTION FACTOR ASIL2-LIKE"/>
    <property type="match status" value="1"/>
</dbReference>
<organism evidence="3 4">
    <name type="scientific">Quercus lobata</name>
    <name type="common">Valley oak</name>
    <dbReference type="NCBI Taxonomy" id="97700"/>
    <lineage>
        <taxon>Eukaryota</taxon>
        <taxon>Viridiplantae</taxon>
        <taxon>Streptophyta</taxon>
        <taxon>Embryophyta</taxon>
        <taxon>Tracheophyta</taxon>
        <taxon>Spermatophyta</taxon>
        <taxon>Magnoliopsida</taxon>
        <taxon>eudicotyledons</taxon>
        <taxon>Gunneridae</taxon>
        <taxon>Pentapetalae</taxon>
        <taxon>rosids</taxon>
        <taxon>fabids</taxon>
        <taxon>Fagales</taxon>
        <taxon>Fagaceae</taxon>
        <taxon>Quercus</taxon>
    </lineage>
</organism>
<dbReference type="EnsemblPlants" id="QL12p008687:mrna">
    <property type="protein sequence ID" value="QL12p008687:mrna:CDS:1"/>
    <property type="gene ID" value="QL12p008687"/>
</dbReference>
<dbReference type="PROSITE" id="PS50090">
    <property type="entry name" value="MYB_LIKE"/>
    <property type="match status" value="1"/>
</dbReference>
<dbReference type="RefSeq" id="XP_030945616.1">
    <property type="nucleotide sequence ID" value="XM_031089756.1"/>
</dbReference>
<dbReference type="EMBL" id="LRBV02000012">
    <property type="status" value="NOT_ANNOTATED_CDS"/>
    <property type="molecule type" value="Genomic_DNA"/>
</dbReference>
<dbReference type="Pfam" id="PF13837">
    <property type="entry name" value="Myb_DNA-bind_4"/>
    <property type="match status" value="1"/>
</dbReference>
<dbReference type="InterPro" id="IPR044823">
    <property type="entry name" value="ASIL1/2-like"/>
</dbReference>
<reference evidence="3 4" key="1">
    <citation type="journal article" date="2016" name="G3 (Bethesda)">
        <title>First Draft Assembly and Annotation of the Genome of a California Endemic Oak Quercus lobata Nee (Fagaceae).</title>
        <authorList>
            <person name="Sork V.L."/>
            <person name="Fitz-Gibbon S.T."/>
            <person name="Puiu D."/>
            <person name="Crepeau M."/>
            <person name="Gugger P.F."/>
            <person name="Sherman R."/>
            <person name="Stevens K."/>
            <person name="Langley C.H."/>
            <person name="Pellegrini M."/>
            <person name="Salzberg S.L."/>
        </authorList>
    </citation>
    <scope>NUCLEOTIDE SEQUENCE [LARGE SCALE GENOMIC DNA]</scope>
    <source>
        <strain evidence="3 4">cv. SW786</strain>
    </source>
</reference>
<evidence type="ECO:0000259" key="2">
    <source>
        <dbReference type="PROSITE" id="PS50090"/>
    </source>
</evidence>
<dbReference type="PANTHER" id="PTHR31307">
    <property type="entry name" value="TRIHELIX TRANSCRIPTION FACTOR ASIL2"/>
    <property type="match status" value="1"/>
</dbReference>
<protein>
    <recommendedName>
        <fullName evidence="2">Myb-like domain-containing protein</fullName>
    </recommendedName>
</protein>
<dbReference type="Gene3D" id="1.10.10.60">
    <property type="entry name" value="Homeodomain-like"/>
    <property type="match status" value="1"/>
</dbReference>
<accession>A0A7N2N1F4</accession>
<keyword evidence="4" id="KW-1185">Reference proteome</keyword>
<reference evidence="3" key="2">
    <citation type="submission" date="2021-01" db="UniProtKB">
        <authorList>
            <consortium name="EnsemblPlants"/>
        </authorList>
    </citation>
    <scope>IDENTIFICATION</scope>
</reference>
<proteinExistence type="predicted"/>
<dbReference type="AlphaFoldDB" id="A0A7N2N1F4"/>
<gene>
    <name evidence="3" type="primary">LOC115970084</name>
</gene>
<dbReference type="KEGG" id="qlo:115970084"/>
<dbReference type="GeneID" id="115970084"/>
<evidence type="ECO:0000313" key="4">
    <source>
        <dbReference type="Proteomes" id="UP000594261"/>
    </source>
</evidence>
<dbReference type="Proteomes" id="UP000594261">
    <property type="component" value="Chromosome 12"/>
</dbReference>
<evidence type="ECO:0000313" key="3">
    <source>
        <dbReference type="EnsemblPlants" id="QL12p008687:mrna:CDS:1"/>
    </source>
</evidence>
<dbReference type="OrthoDB" id="1901794at2759"/>
<feature type="region of interest" description="Disordered" evidence="1">
    <location>
        <begin position="100"/>
        <end position="128"/>
    </location>
</feature>
<name>A0A7N2N1F4_QUELO</name>
<feature type="domain" description="Myb-like" evidence="2">
    <location>
        <begin position="12"/>
        <end position="66"/>
    </location>
</feature>
<evidence type="ECO:0000256" key="1">
    <source>
        <dbReference type="SAM" id="MobiDB-lite"/>
    </source>
</evidence>